<dbReference type="GO" id="GO:0005634">
    <property type="term" value="C:nucleus"/>
    <property type="evidence" value="ECO:0007669"/>
    <property type="project" value="UniProtKB-SubCell"/>
</dbReference>
<feature type="domain" description="C2H2-type" evidence="13">
    <location>
        <begin position="190"/>
        <end position="217"/>
    </location>
</feature>
<feature type="domain" description="C2H2-type" evidence="13">
    <location>
        <begin position="105"/>
        <end position="132"/>
    </location>
</feature>
<dbReference type="Proteomes" id="UP001367676">
    <property type="component" value="Unassembled WGS sequence"/>
</dbReference>
<feature type="region of interest" description="Disordered" evidence="12">
    <location>
        <begin position="852"/>
        <end position="881"/>
    </location>
</feature>
<keyword evidence="4 11" id="KW-0863">Zinc-finger</keyword>
<feature type="domain" description="C2H2-type" evidence="13">
    <location>
        <begin position="162"/>
        <end position="189"/>
    </location>
</feature>
<dbReference type="Gene3D" id="3.30.160.60">
    <property type="entry name" value="Classic Zinc Finger"/>
    <property type="match status" value="4"/>
</dbReference>
<dbReference type="FunFam" id="3.30.160.60:FF:000260">
    <property type="entry name" value="Spalt-like transcription factor 1"/>
    <property type="match status" value="1"/>
</dbReference>
<evidence type="ECO:0000313" key="15">
    <source>
        <dbReference type="Proteomes" id="UP001367676"/>
    </source>
</evidence>
<keyword evidence="8" id="KW-0804">Transcription</keyword>
<feature type="domain" description="C2H2-type" evidence="13">
    <location>
        <begin position="218"/>
        <end position="248"/>
    </location>
</feature>
<accession>A0AAN9T9T4</accession>
<dbReference type="PROSITE" id="PS50157">
    <property type="entry name" value="ZINC_FINGER_C2H2_2"/>
    <property type="match status" value="4"/>
</dbReference>
<evidence type="ECO:0000256" key="6">
    <source>
        <dbReference type="ARBA" id="ARBA00023015"/>
    </source>
</evidence>
<evidence type="ECO:0000256" key="2">
    <source>
        <dbReference type="ARBA" id="ARBA00022723"/>
    </source>
</evidence>
<evidence type="ECO:0000259" key="13">
    <source>
        <dbReference type="PROSITE" id="PS50157"/>
    </source>
</evidence>
<dbReference type="FunFam" id="3.30.160.60:FF:000043">
    <property type="entry name" value="Scratch family zinc finger 2"/>
    <property type="match status" value="1"/>
</dbReference>
<dbReference type="GO" id="GO:0008270">
    <property type="term" value="F:zinc ion binding"/>
    <property type="evidence" value="ECO:0007669"/>
    <property type="project" value="UniProtKB-KW"/>
</dbReference>
<dbReference type="PANTHER" id="PTHR23235:SF142">
    <property type="entry name" value="ZINC FINGER PROTEIN 384"/>
    <property type="match status" value="1"/>
</dbReference>
<evidence type="ECO:0000256" key="10">
    <source>
        <dbReference type="ARBA" id="ARBA00037948"/>
    </source>
</evidence>
<reference evidence="14 15" key="1">
    <citation type="submission" date="2024-03" db="EMBL/GenBank/DDBJ databases">
        <title>Adaptation during the transition from Ophiocordyceps entomopathogen to insect associate is accompanied by gene loss and intensified selection.</title>
        <authorList>
            <person name="Ward C.M."/>
            <person name="Onetto C.A."/>
            <person name="Borneman A.R."/>
        </authorList>
    </citation>
    <scope>NUCLEOTIDE SEQUENCE [LARGE SCALE GENOMIC DNA]</scope>
    <source>
        <strain evidence="14">AWRI1</strain>
        <tissue evidence="14">Single Adult Female</tissue>
    </source>
</reference>
<dbReference type="PROSITE" id="PS00028">
    <property type="entry name" value="ZINC_FINGER_C2H2_1"/>
    <property type="match status" value="4"/>
</dbReference>
<dbReference type="InterPro" id="IPR036236">
    <property type="entry name" value="Znf_C2H2_sf"/>
</dbReference>
<proteinExistence type="inferred from homology"/>
<keyword evidence="2" id="KW-0479">Metal-binding</keyword>
<dbReference type="GO" id="GO:0000981">
    <property type="term" value="F:DNA-binding transcription factor activity, RNA polymerase II-specific"/>
    <property type="evidence" value="ECO:0007669"/>
    <property type="project" value="TreeGrafter"/>
</dbReference>
<keyword evidence="6" id="KW-0805">Transcription regulation</keyword>
<organism evidence="14 15">
    <name type="scientific">Parthenolecanium corni</name>
    <dbReference type="NCBI Taxonomy" id="536013"/>
    <lineage>
        <taxon>Eukaryota</taxon>
        <taxon>Metazoa</taxon>
        <taxon>Ecdysozoa</taxon>
        <taxon>Arthropoda</taxon>
        <taxon>Hexapoda</taxon>
        <taxon>Insecta</taxon>
        <taxon>Pterygota</taxon>
        <taxon>Neoptera</taxon>
        <taxon>Paraneoptera</taxon>
        <taxon>Hemiptera</taxon>
        <taxon>Sternorrhyncha</taxon>
        <taxon>Coccoidea</taxon>
        <taxon>Coccidae</taxon>
        <taxon>Parthenolecanium</taxon>
    </lineage>
</organism>
<evidence type="ECO:0000256" key="3">
    <source>
        <dbReference type="ARBA" id="ARBA00022737"/>
    </source>
</evidence>
<comment type="subcellular location">
    <subcellularLocation>
        <location evidence="1">Nucleus</location>
    </subcellularLocation>
</comment>
<comment type="caution">
    <text evidence="14">The sequence shown here is derived from an EMBL/GenBank/DDBJ whole genome shotgun (WGS) entry which is preliminary data.</text>
</comment>
<dbReference type="SMART" id="SM00355">
    <property type="entry name" value="ZnF_C2H2"/>
    <property type="match status" value="5"/>
</dbReference>
<name>A0AAN9T9T4_9HEMI</name>
<evidence type="ECO:0000256" key="11">
    <source>
        <dbReference type="PROSITE-ProRule" id="PRU00042"/>
    </source>
</evidence>
<evidence type="ECO:0000256" key="12">
    <source>
        <dbReference type="SAM" id="MobiDB-lite"/>
    </source>
</evidence>
<evidence type="ECO:0000256" key="9">
    <source>
        <dbReference type="ARBA" id="ARBA00023242"/>
    </source>
</evidence>
<keyword evidence="15" id="KW-1185">Reference proteome</keyword>
<evidence type="ECO:0000256" key="1">
    <source>
        <dbReference type="ARBA" id="ARBA00004123"/>
    </source>
</evidence>
<dbReference type="EMBL" id="JBBCAQ010000037">
    <property type="protein sequence ID" value="KAK7574503.1"/>
    <property type="molecule type" value="Genomic_DNA"/>
</dbReference>
<sequence>MPKAFLINRHRIKRDNYRNATSYYDDFEDEIENVDVENNTEMNTSSDDDRKIELNSRLDGRLPNVQEDCLYNLKRLAEITLAYFNYQDIRENTDEVKINSDTGSHRCWDCGKTYSTSSNLARHRQTHRSLADKKAKRCEYCGKIYVSIPAYSMHVRTHIQNCKCNICGKCFSRPWLLQGHIRTHTGEKPYKCSICDKAFADKSNLRAHVQTHSSAKPYVCSKCGKAFTLKSYLYKHEEFSCLDVKKEPMPFFSTDKQIPNLRLLSGNLRLEQSQSQFETFDCNECNSWPQGSQTIETPKYPQPSEVNSLSIGQSFVPSNQQQTGSPPQNFVPGNPPSGVHSTDREIILPSVIPNQQLIPPSGTTYQANGNSHFSGSLPKTQSSENVSPQLSAYFTPGSLTQQVIPPETSPNLSSSSQFIPQPGSENVLPHYQVPGSGFKPAQHSSFTNPPVNHRTAPILLSNSQPTIQGVIRPSNPAAPQNFLPGTRQQNSGSSTPFQNGQYFPVIALPVDQYSTGNVNNQTHAPVYFYLALQPSQQHTEVPQYFLFNTQSIYPQNSHGIITSPQGSSYSTPTAQPQPVQTVPQIYSNWQAVPHQSSNPQGTRYFPPSNQNTHQSGYSEGVINPQIYPSTDSSSQGITEQSSGEAIHFPVNSEVNSDQNFQAGSTNTQSIANVPQTYFLEPQQNIGEVITQPQTQPKTPTNFPSGYQMGSDSAGGKIYCQSCSYIPTGGTATTNALSKSHPTLQQGSGYILPTVQQNSGERPQTQPNQVPTVFYPSPTVHDQHGTFSPSGLVVDSKFPFQTQYTPQTYVPYQQPQGVSTGTQINKSGAASYVPSPTGQSNFIYPHVESSTVTNTNYPHDTPSTSKNCTNESPTIHLPTTNQNESSINTVEDDIVEDAQSFSSINIINNATRAEAISQGKTKKGIVKAEVSGTYTKDFAAKAQTIHNERSAISQIFGNATGAVSTSYGKAGNSESKSQVLYSHETGSAIAESQGGGLVYNLTGQIQVGTRGGQADSQATGPGSTFSQAQFGFVPILNENFIQQSIFQGGGTASSNISRHYGSTGIKFQGQYQSGPQFTGQIQAGAGKVSQNRSRIAFNSTNLTKLPQKDTSSNAQVDKVADFIVENERIDESKGTSTFPLKLILPQPSENNSLDTLIEFGTETFNLQKRLLRGQSSNNQKSIQNGKNNMINVDPSSNKFLHAGQIIPGTKNFIVPSGFRGRLLPQDVQSSDIRTSITNSGRTTEIDYRGPLKQGKVYIQKDNFDDQQHSLEYGSNGFTTVTKSETGELKDKNRNYDHTYYTKSSTCGFFTYTCNLIDSPDGRTQICKQAPPTDVNGNPC</sequence>
<keyword evidence="9" id="KW-0539">Nucleus</keyword>
<dbReference type="PANTHER" id="PTHR23235">
    <property type="entry name" value="KRUEPPEL-LIKE TRANSCRIPTION FACTOR"/>
    <property type="match status" value="1"/>
</dbReference>
<feature type="region of interest" description="Disordered" evidence="12">
    <location>
        <begin position="354"/>
        <end position="384"/>
    </location>
</feature>
<evidence type="ECO:0000256" key="7">
    <source>
        <dbReference type="ARBA" id="ARBA00023125"/>
    </source>
</evidence>
<dbReference type="FunFam" id="3.30.160.60:FF:000012">
    <property type="entry name" value="RB-associated KRAB zinc finger protein-like"/>
    <property type="match status" value="1"/>
</dbReference>
<keyword evidence="3" id="KW-0677">Repeat</keyword>
<keyword evidence="5" id="KW-0862">Zinc</keyword>
<dbReference type="InterPro" id="IPR013087">
    <property type="entry name" value="Znf_C2H2_type"/>
</dbReference>
<comment type="similarity">
    <text evidence="10">Belongs to the snail C2H2-type zinc-finger protein family.</text>
</comment>
<gene>
    <name evidence="14" type="ORF">V9T40_011694</name>
</gene>
<keyword evidence="7" id="KW-0238">DNA-binding</keyword>
<evidence type="ECO:0000256" key="5">
    <source>
        <dbReference type="ARBA" id="ARBA00022833"/>
    </source>
</evidence>
<dbReference type="GO" id="GO:0000978">
    <property type="term" value="F:RNA polymerase II cis-regulatory region sequence-specific DNA binding"/>
    <property type="evidence" value="ECO:0007669"/>
    <property type="project" value="TreeGrafter"/>
</dbReference>
<evidence type="ECO:0000256" key="4">
    <source>
        <dbReference type="ARBA" id="ARBA00022771"/>
    </source>
</evidence>
<evidence type="ECO:0000256" key="8">
    <source>
        <dbReference type="ARBA" id="ARBA00023163"/>
    </source>
</evidence>
<dbReference type="Pfam" id="PF00096">
    <property type="entry name" value="zf-C2H2"/>
    <property type="match status" value="4"/>
</dbReference>
<dbReference type="SUPFAM" id="SSF57667">
    <property type="entry name" value="beta-beta-alpha zinc fingers"/>
    <property type="match status" value="3"/>
</dbReference>
<evidence type="ECO:0000313" key="14">
    <source>
        <dbReference type="EMBL" id="KAK7574503.1"/>
    </source>
</evidence>
<protein>
    <recommendedName>
        <fullName evidence="13">C2H2-type domain-containing protein</fullName>
    </recommendedName>
</protein>